<evidence type="ECO:0000313" key="5">
    <source>
        <dbReference type="EnsemblMetazoa" id="G8238.1:cds"/>
    </source>
</evidence>
<evidence type="ECO:0000313" key="6">
    <source>
        <dbReference type="Proteomes" id="UP000005408"/>
    </source>
</evidence>
<keyword evidence="3" id="KW-0812">Transmembrane</keyword>
<dbReference type="InterPro" id="IPR045063">
    <property type="entry name" value="Dynamin_N"/>
</dbReference>
<dbReference type="Pfam" id="PF00350">
    <property type="entry name" value="Dynamin_N"/>
    <property type="match status" value="1"/>
</dbReference>
<accession>A0A8W8NYL4</accession>
<protein>
    <recommendedName>
        <fullName evidence="4">Dynamin N-terminal domain-containing protein</fullName>
    </recommendedName>
</protein>
<feature type="transmembrane region" description="Helical" evidence="3">
    <location>
        <begin position="575"/>
        <end position="596"/>
    </location>
</feature>
<dbReference type="InterPro" id="IPR027417">
    <property type="entry name" value="P-loop_NTPase"/>
</dbReference>
<sequence length="672" mass="76731">MFIVCCADWKGLPHENQRSCTHKDELTGENFYTTSTMEADHHLHNDEHLDDLHRSSDCLDENVVTTTEADDWQSSSDFLEEDPAPTTETNNQLPKDDKTSYDFQSSSDNIYASNYSNLLKDLKEFYSSMQDFVVKEEFRTHIQKDCSDLNKIDEKMRLQENDIIRTECPIVFAGETSSGKSSIINLILGEKILPTQITSSSQKVCTIKYCERCMISTRDNKNEELDNIHFQNFKEMAKQLELISDTDYAEVAYVDIYMPISWLRGNVTIIDTSGFGDFEQRNVAEEMECCPPTAFAFVLVVDISNAGGLLKEKLNRFLSIVKHSVDRMIGIGPGDVIILLNKWDALLDEDMDKQELLFKAMKTCFSKMWMELDESCIFKISARQVSKEKTKCTGDFDKFQITLKKVIARNMKKRINVHLRFLNIFLDECKRVLTTKLQCANKKAEENQKLLQRLSKDLETIEKTRKRVISNSDRNINNFLDEASFKLHKYLHHPKFRAAVLKDADHFTRISIGGVLDTRIQNETKAWQEKHIEGIFRETFMADLIEKSENIQRTLHEITGNLKGLQTPFDVDNKIPIALALGVIPGGAGLISSLMLKRIISHPGVLVGIVAGGILSGLFFTSLVAFEVADDFETVLSNAFQARINAITMKEVRLIKKLERLQHIGRIDITLE</sequence>
<dbReference type="Proteomes" id="UP000005408">
    <property type="component" value="Unassembled WGS sequence"/>
</dbReference>
<feature type="region of interest" description="Disordered" evidence="2">
    <location>
        <begin position="68"/>
        <end position="101"/>
    </location>
</feature>
<evidence type="ECO:0000256" key="1">
    <source>
        <dbReference type="SAM" id="Coils"/>
    </source>
</evidence>
<feature type="domain" description="Dynamin N-terminal" evidence="4">
    <location>
        <begin position="170"/>
        <end position="306"/>
    </location>
</feature>
<dbReference type="AlphaFoldDB" id="A0A8W8NYL4"/>
<dbReference type="PANTHER" id="PTHR26392">
    <property type="entry name" value="MITOGEN-ACTIVATED PROTEIN KINASE KINASE KINASE 7-RELATED"/>
    <property type="match status" value="1"/>
</dbReference>
<dbReference type="PANTHER" id="PTHR26392:SF92">
    <property type="entry name" value="PROTEIN KINASE DOMAIN-CONTAINING PROTEIN"/>
    <property type="match status" value="1"/>
</dbReference>
<dbReference type="EnsemblMetazoa" id="G8238.1">
    <property type="protein sequence ID" value="G8238.1:cds"/>
    <property type="gene ID" value="G8238"/>
</dbReference>
<reference evidence="5" key="1">
    <citation type="submission" date="2022-08" db="UniProtKB">
        <authorList>
            <consortium name="EnsemblMetazoa"/>
        </authorList>
    </citation>
    <scope>IDENTIFICATION</scope>
    <source>
        <strain evidence="5">05x7-T-G4-1.051#20</strain>
    </source>
</reference>
<dbReference type="SUPFAM" id="SSF52540">
    <property type="entry name" value="P-loop containing nucleoside triphosphate hydrolases"/>
    <property type="match status" value="1"/>
</dbReference>
<dbReference type="Gene3D" id="3.40.50.300">
    <property type="entry name" value="P-loop containing nucleotide triphosphate hydrolases"/>
    <property type="match status" value="1"/>
</dbReference>
<keyword evidence="6" id="KW-1185">Reference proteome</keyword>
<feature type="compositionally biased region" description="Polar residues" evidence="2">
    <location>
        <begin position="68"/>
        <end position="77"/>
    </location>
</feature>
<feature type="coiled-coil region" evidence="1">
    <location>
        <begin position="437"/>
        <end position="471"/>
    </location>
</feature>
<evidence type="ECO:0000256" key="2">
    <source>
        <dbReference type="SAM" id="MobiDB-lite"/>
    </source>
</evidence>
<evidence type="ECO:0000259" key="4">
    <source>
        <dbReference type="Pfam" id="PF00350"/>
    </source>
</evidence>
<proteinExistence type="predicted"/>
<keyword evidence="3" id="KW-1133">Transmembrane helix</keyword>
<keyword evidence="1" id="KW-0175">Coiled coil</keyword>
<keyword evidence="3" id="KW-0472">Membrane</keyword>
<name>A0A8W8NYL4_MAGGI</name>
<evidence type="ECO:0000256" key="3">
    <source>
        <dbReference type="SAM" id="Phobius"/>
    </source>
</evidence>
<organism evidence="5 6">
    <name type="scientific">Magallana gigas</name>
    <name type="common">Pacific oyster</name>
    <name type="synonym">Crassostrea gigas</name>
    <dbReference type="NCBI Taxonomy" id="29159"/>
    <lineage>
        <taxon>Eukaryota</taxon>
        <taxon>Metazoa</taxon>
        <taxon>Spiralia</taxon>
        <taxon>Lophotrochozoa</taxon>
        <taxon>Mollusca</taxon>
        <taxon>Bivalvia</taxon>
        <taxon>Autobranchia</taxon>
        <taxon>Pteriomorphia</taxon>
        <taxon>Ostreida</taxon>
        <taxon>Ostreoidea</taxon>
        <taxon>Ostreidae</taxon>
        <taxon>Magallana</taxon>
    </lineage>
</organism>
<feature type="transmembrane region" description="Helical" evidence="3">
    <location>
        <begin position="605"/>
        <end position="626"/>
    </location>
</feature>